<feature type="chain" id="PRO_5045226242" description="SH3 domain-containing protein" evidence="1">
    <location>
        <begin position="24"/>
        <end position="121"/>
    </location>
</feature>
<feature type="signal peptide" evidence="1">
    <location>
        <begin position="1"/>
        <end position="23"/>
    </location>
</feature>
<gene>
    <name evidence="2" type="ORF">JI748_02495</name>
</gene>
<evidence type="ECO:0000256" key="1">
    <source>
        <dbReference type="SAM" id="SignalP"/>
    </source>
</evidence>
<organism evidence="2 3">
    <name type="scientific">Devosia rhizoryzae</name>
    <dbReference type="NCBI Taxonomy" id="2774137"/>
    <lineage>
        <taxon>Bacteria</taxon>
        <taxon>Pseudomonadati</taxon>
        <taxon>Pseudomonadota</taxon>
        <taxon>Alphaproteobacteria</taxon>
        <taxon>Hyphomicrobiales</taxon>
        <taxon>Devosiaceae</taxon>
        <taxon>Devosia</taxon>
    </lineage>
</organism>
<evidence type="ECO:0000313" key="2">
    <source>
        <dbReference type="EMBL" id="QQR39904.1"/>
    </source>
</evidence>
<keyword evidence="3" id="KW-1185">Reference proteome</keyword>
<protein>
    <recommendedName>
        <fullName evidence="4">SH3 domain-containing protein</fullName>
    </recommendedName>
</protein>
<keyword evidence="1" id="KW-0732">Signal</keyword>
<evidence type="ECO:0008006" key="4">
    <source>
        <dbReference type="Google" id="ProtNLM"/>
    </source>
</evidence>
<dbReference type="EMBL" id="CP068046">
    <property type="protein sequence ID" value="QQR39904.1"/>
    <property type="molecule type" value="Genomic_DNA"/>
</dbReference>
<sequence>MRVIAIQASAVLAAATFATPALAITITARVSGGATTVHAGPGDRYDIVGQIGAGEEIPIDQCTQNDSDSRHGSWGDAGIPLNGANATQWCRIPDYGWVRRGDIVGRGLVNVTPPDFSGAGW</sequence>
<dbReference type="Proteomes" id="UP000595857">
    <property type="component" value="Chromosome"/>
</dbReference>
<dbReference type="RefSeq" id="WP_201634751.1">
    <property type="nucleotide sequence ID" value="NZ_CP068046.1"/>
</dbReference>
<proteinExistence type="predicted"/>
<name>A0ABX7C6M4_9HYPH</name>
<evidence type="ECO:0000313" key="3">
    <source>
        <dbReference type="Proteomes" id="UP000595857"/>
    </source>
</evidence>
<reference evidence="2 3" key="1">
    <citation type="submission" date="2021-01" db="EMBL/GenBank/DDBJ databases">
        <title>Genome seq and assembly of Devosia sp. LEGU1.</title>
        <authorList>
            <person name="Chhetri G."/>
        </authorList>
    </citation>
    <scope>NUCLEOTIDE SEQUENCE [LARGE SCALE GENOMIC DNA]</scope>
    <source>
        <strain evidence="2 3">LEGU1</strain>
    </source>
</reference>
<accession>A0ABX7C6M4</accession>